<organism evidence="10">
    <name type="scientific">marine sediment metagenome</name>
    <dbReference type="NCBI Taxonomy" id="412755"/>
    <lineage>
        <taxon>unclassified sequences</taxon>
        <taxon>metagenomes</taxon>
        <taxon>ecological metagenomes</taxon>
    </lineage>
</organism>
<evidence type="ECO:0000256" key="7">
    <source>
        <dbReference type="ARBA" id="ARBA00029936"/>
    </source>
</evidence>
<feature type="domain" description="Valyl-tRNA synthetase tRNA-binding arm" evidence="9">
    <location>
        <begin position="17"/>
        <end position="81"/>
    </location>
</feature>
<keyword evidence="2" id="KW-0436">Ligase</keyword>
<keyword evidence="5" id="KW-0648">Protein biosynthesis</keyword>
<dbReference type="InterPro" id="IPR037118">
    <property type="entry name" value="Val-tRNA_synth_C_sf"/>
</dbReference>
<accession>A0A0F9CI72</accession>
<dbReference type="Pfam" id="PF10458">
    <property type="entry name" value="Val_tRNA-synt_C"/>
    <property type="match status" value="1"/>
</dbReference>
<evidence type="ECO:0000256" key="6">
    <source>
        <dbReference type="ARBA" id="ARBA00023146"/>
    </source>
</evidence>
<dbReference type="InterPro" id="IPR010978">
    <property type="entry name" value="tRNA-bd_arm"/>
</dbReference>
<sequence>SYVGNLEIMIPMAGLIDVDAELARIGKQLEKAEKGLAQVQNKLANEKFVNNAPEAVLAKEHEKLAEFSDARTKLLEQKAKIESL</sequence>
<evidence type="ECO:0000256" key="3">
    <source>
        <dbReference type="ARBA" id="ARBA00022741"/>
    </source>
</evidence>
<feature type="non-terminal residue" evidence="10">
    <location>
        <position position="1"/>
    </location>
</feature>
<protein>
    <recommendedName>
        <fullName evidence="1">valine--tRNA ligase</fullName>
        <ecNumber evidence="1">6.1.1.9</ecNumber>
    </recommendedName>
    <alternativeName>
        <fullName evidence="7">Valyl-tRNA synthetase</fullName>
    </alternativeName>
</protein>
<keyword evidence="3" id="KW-0547">Nucleotide-binding</keyword>
<dbReference type="InterPro" id="IPR019499">
    <property type="entry name" value="Val-tRNA_synth_tRNA-bd"/>
</dbReference>
<dbReference type="SUPFAM" id="SSF46589">
    <property type="entry name" value="tRNA-binding arm"/>
    <property type="match status" value="1"/>
</dbReference>
<keyword evidence="4" id="KW-0067">ATP-binding</keyword>
<dbReference type="Gene3D" id="1.10.287.380">
    <property type="entry name" value="Valyl-tRNA synthetase, C-terminal domain"/>
    <property type="match status" value="1"/>
</dbReference>
<gene>
    <name evidence="10" type="ORF">LCGC14_2321790</name>
</gene>
<proteinExistence type="predicted"/>
<dbReference type="GO" id="GO:0005737">
    <property type="term" value="C:cytoplasm"/>
    <property type="evidence" value="ECO:0007669"/>
    <property type="project" value="InterPro"/>
</dbReference>
<evidence type="ECO:0000256" key="1">
    <source>
        <dbReference type="ARBA" id="ARBA00013169"/>
    </source>
</evidence>
<dbReference type="GO" id="GO:0005524">
    <property type="term" value="F:ATP binding"/>
    <property type="evidence" value="ECO:0007669"/>
    <property type="project" value="UniProtKB-KW"/>
</dbReference>
<reference evidence="10" key="1">
    <citation type="journal article" date="2015" name="Nature">
        <title>Complex archaea that bridge the gap between prokaryotes and eukaryotes.</title>
        <authorList>
            <person name="Spang A."/>
            <person name="Saw J.H."/>
            <person name="Jorgensen S.L."/>
            <person name="Zaremba-Niedzwiedzka K."/>
            <person name="Martijn J."/>
            <person name="Lind A.E."/>
            <person name="van Eijk R."/>
            <person name="Schleper C."/>
            <person name="Guy L."/>
            <person name="Ettema T.J."/>
        </authorList>
    </citation>
    <scope>NUCLEOTIDE SEQUENCE</scope>
</reference>
<dbReference type="EMBL" id="LAZR01033187">
    <property type="protein sequence ID" value="KKL48809.1"/>
    <property type="molecule type" value="Genomic_DNA"/>
</dbReference>
<evidence type="ECO:0000256" key="5">
    <source>
        <dbReference type="ARBA" id="ARBA00022917"/>
    </source>
</evidence>
<dbReference type="FunFam" id="1.10.287.380:FF:000001">
    <property type="entry name" value="Valine--tRNA ligase"/>
    <property type="match status" value="1"/>
</dbReference>
<evidence type="ECO:0000256" key="4">
    <source>
        <dbReference type="ARBA" id="ARBA00022840"/>
    </source>
</evidence>
<evidence type="ECO:0000256" key="8">
    <source>
        <dbReference type="ARBA" id="ARBA00047552"/>
    </source>
</evidence>
<keyword evidence="6" id="KW-0030">Aminoacyl-tRNA synthetase</keyword>
<evidence type="ECO:0000313" key="10">
    <source>
        <dbReference type="EMBL" id="KKL48809.1"/>
    </source>
</evidence>
<dbReference type="AlphaFoldDB" id="A0A0F9CI72"/>
<evidence type="ECO:0000259" key="9">
    <source>
        <dbReference type="Pfam" id="PF10458"/>
    </source>
</evidence>
<evidence type="ECO:0000256" key="2">
    <source>
        <dbReference type="ARBA" id="ARBA00022598"/>
    </source>
</evidence>
<name>A0A0F9CI72_9ZZZZ</name>
<comment type="catalytic activity">
    <reaction evidence="8">
        <text>tRNA(Val) + L-valine + ATP = L-valyl-tRNA(Val) + AMP + diphosphate</text>
        <dbReference type="Rhea" id="RHEA:10704"/>
        <dbReference type="Rhea" id="RHEA-COMP:9672"/>
        <dbReference type="Rhea" id="RHEA-COMP:9708"/>
        <dbReference type="ChEBI" id="CHEBI:30616"/>
        <dbReference type="ChEBI" id="CHEBI:33019"/>
        <dbReference type="ChEBI" id="CHEBI:57762"/>
        <dbReference type="ChEBI" id="CHEBI:78442"/>
        <dbReference type="ChEBI" id="CHEBI:78537"/>
        <dbReference type="ChEBI" id="CHEBI:456215"/>
        <dbReference type="EC" id="6.1.1.9"/>
    </reaction>
</comment>
<comment type="caution">
    <text evidence="10">The sequence shown here is derived from an EMBL/GenBank/DDBJ whole genome shotgun (WGS) entry which is preliminary data.</text>
</comment>
<dbReference type="GO" id="GO:0004832">
    <property type="term" value="F:valine-tRNA ligase activity"/>
    <property type="evidence" value="ECO:0007669"/>
    <property type="project" value="UniProtKB-EC"/>
</dbReference>
<dbReference type="EC" id="6.1.1.9" evidence="1"/>
<dbReference type="GO" id="GO:0006438">
    <property type="term" value="P:valyl-tRNA aminoacylation"/>
    <property type="evidence" value="ECO:0007669"/>
    <property type="project" value="InterPro"/>
</dbReference>